<proteinExistence type="predicted"/>
<dbReference type="Gene3D" id="3.10.310.70">
    <property type="match status" value="1"/>
</dbReference>
<dbReference type="SUPFAM" id="SSF51556">
    <property type="entry name" value="Metallo-dependent hydrolases"/>
    <property type="match status" value="1"/>
</dbReference>
<feature type="domain" description="Amidohydrolase 3" evidence="1">
    <location>
        <begin position="55"/>
        <end position="541"/>
    </location>
</feature>
<dbReference type="OrthoDB" id="9811399at2"/>
<dbReference type="GO" id="GO:0016810">
    <property type="term" value="F:hydrolase activity, acting on carbon-nitrogen (but not peptide) bonds"/>
    <property type="evidence" value="ECO:0007669"/>
    <property type="project" value="InterPro"/>
</dbReference>
<keyword evidence="2" id="KW-0378">Hydrolase</keyword>
<evidence type="ECO:0000313" key="2">
    <source>
        <dbReference type="EMBL" id="RBW55618.1"/>
    </source>
</evidence>
<protein>
    <submittedName>
        <fullName evidence="2">Amidohydrolase</fullName>
    </submittedName>
</protein>
<dbReference type="InterPro" id="IPR013108">
    <property type="entry name" value="Amidohydro_3"/>
</dbReference>
<reference evidence="2 3" key="1">
    <citation type="submission" date="2018-07" db="EMBL/GenBank/DDBJ databases">
        <title>Modular assembly of carbohydrate-degrading microbial communities in the ocean.</title>
        <authorList>
            <person name="Enke T.N."/>
            <person name="Datta M.S."/>
            <person name="Schwartzman J.A."/>
            <person name="Cermak N."/>
            <person name="Schmitz D.A."/>
            <person name="Barrere J."/>
            <person name="Cordero O.X."/>
        </authorList>
    </citation>
    <scope>NUCLEOTIDE SEQUENCE [LARGE SCALE GENOMIC DNA]</scope>
    <source>
        <strain evidence="2 3">C3M10</strain>
    </source>
</reference>
<dbReference type="RefSeq" id="WP_113823491.1">
    <property type="nucleotide sequence ID" value="NZ_QOCE01000029.1"/>
</dbReference>
<organism evidence="2 3">
    <name type="scientific">Phaeobacter gallaeciensis</name>
    <dbReference type="NCBI Taxonomy" id="60890"/>
    <lineage>
        <taxon>Bacteria</taxon>
        <taxon>Pseudomonadati</taxon>
        <taxon>Pseudomonadota</taxon>
        <taxon>Alphaproteobacteria</taxon>
        <taxon>Rhodobacterales</taxon>
        <taxon>Roseobacteraceae</taxon>
        <taxon>Phaeobacter</taxon>
    </lineage>
</organism>
<sequence>MADITIFQARTIVTMNPSAPKATHVAVRDGRILGVGALSDLQGWGDYELNTQFANMTLMPGFVEGHAHAMEGTLWRHVYCGFFDRMDPNGKVWDGLKTLDDVLDRLKQAEAELTDPDAPLTGFQLDPIYMDNITVTRHDLDQVSATRPIGILHASGHILNVNTKALELAGMMRTGLNHPGIELGADGMSIGVLKSPEVYMPVGPIIGLDRAATDADEPGLRDFAKLCVRTGTTTVTDLASRLDDNAVEMMLRVTGEPTFPARVVPLKFFMGHTPEELISITLEHKKKSTDQLRLGRIKVIADGSIQGFSARLRWPGYHNGAPNGLWYIAPEQLSEIYHRALEADICVHTHTNGDQATDLALDMLSPALTAHPRPDHRFTLQHCQLADPAQFRRMKSLGMCVNLFANHHFYWGDEHYRLTVGPERAERMNACRTALDNDVPMTIHSDAPVTPLAPLFTAWCAVNRITASGRIQGEAEKISVEEALQAVTLGAAYTLHLDGEIGSIEVGKHADFAVLDADPTTCDPMTLKDIGVWGTVQGGRIFAAADL</sequence>
<dbReference type="InterPro" id="IPR032466">
    <property type="entry name" value="Metal_Hydrolase"/>
</dbReference>
<dbReference type="Gene3D" id="3.20.20.140">
    <property type="entry name" value="Metal-dependent hydrolases"/>
    <property type="match status" value="1"/>
</dbReference>
<gene>
    <name evidence="2" type="ORF">DS909_11000</name>
</gene>
<evidence type="ECO:0000259" key="1">
    <source>
        <dbReference type="Pfam" id="PF07969"/>
    </source>
</evidence>
<dbReference type="AlphaFoldDB" id="A0A366WY62"/>
<comment type="caution">
    <text evidence="2">The sequence shown here is derived from an EMBL/GenBank/DDBJ whole genome shotgun (WGS) entry which is preliminary data.</text>
</comment>
<dbReference type="InterPro" id="IPR033932">
    <property type="entry name" value="YtcJ-like"/>
</dbReference>
<dbReference type="Gene3D" id="2.30.40.10">
    <property type="entry name" value="Urease, subunit C, domain 1"/>
    <property type="match status" value="1"/>
</dbReference>
<dbReference type="Proteomes" id="UP000252706">
    <property type="component" value="Unassembled WGS sequence"/>
</dbReference>
<dbReference type="CDD" id="cd01300">
    <property type="entry name" value="YtcJ_like"/>
    <property type="match status" value="1"/>
</dbReference>
<dbReference type="PANTHER" id="PTHR22642:SF2">
    <property type="entry name" value="PROTEIN LONG AFTER FAR-RED 3"/>
    <property type="match status" value="1"/>
</dbReference>
<dbReference type="InterPro" id="IPR011059">
    <property type="entry name" value="Metal-dep_hydrolase_composite"/>
</dbReference>
<dbReference type="EMBL" id="QOCE01000029">
    <property type="protein sequence ID" value="RBW55618.1"/>
    <property type="molecule type" value="Genomic_DNA"/>
</dbReference>
<name>A0A366WY62_9RHOB</name>
<accession>A0A366WY62</accession>
<evidence type="ECO:0000313" key="3">
    <source>
        <dbReference type="Proteomes" id="UP000252706"/>
    </source>
</evidence>
<dbReference type="Pfam" id="PF07969">
    <property type="entry name" value="Amidohydro_3"/>
    <property type="match status" value="1"/>
</dbReference>
<dbReference type="SUPFAM" id="SSF51338">
    <property type="entry name" value="Composite domain of metallo-dependent hydrolases"/>
    <property type="match status" value="1"/>
</dbReference>
<dbReference type="PANTHER" id="PTHR22642">
    <property type="entry name" value="IMIDAZOLONEPROPIONASE"/>
    <property type="match status" value="1"/>
</dbReference>